<evidence type="ECO:0000256" key="1">
    <source>
        <dbReference type="ARBA" id="ARBA00004651"/>
    </source>
</evidence>
<keyword evidence="3" id="KW-1003">Cell membrane</keyword>
<keyword evidence="8" id="KW-0133">Cell shape</keyword>
<dbReference type="GO" id="GO:0015648">
    <property type="term" value="F:lipid-linked peptidoglycan transporter activity"/>
    <property type="evidence" value="ECO:0007669"/>
    <property type="project" value="TreeGrafter"/>
</dbReference>
<dbReference type="PANTHER" id="PTHR30474:SF2">
    <property type="entry name" value="PEPTIDOGLYCAN GLYCOSYLTRANSFERASE FTSW-RELATED"/>
    <property type="match status" value="1"/>
</dbReference>
<dbReference type="EMBL" id="RBIJ01000001">
    <property type="protein sequence ID" value="RKQ88468.1"/>
    <property type="molecule type" value="Genomic_DNA"/>
</dbReference>
<keyword evidence="7 22" id="KW-0812">Transmembrane</keyword>
<reference evidence="23 24" key="1">
    <citation type="submission" date="2018-10" db="EMBL/GenBank/DDBJ databases">
        <title>Genomic Encyclopedia of Type Strains, Phase IV (KMG-IV): sequencing the most valuable type-strain genomes for metagenomic binning, comparative biology and taxonomic classification.</title>
        <authorList>
            <person name="Goeker M."/>
        </authorList>
    </citation>
    <scope>NUCLEOTIDE SEQUENCE [LARGE SCALE GENOMIC DNA]</scope>
    <source>
        <strain evidence="23 24">DSM 22653</strain>
    </source>
</reference>
<evidence type="ECO:0000256" key="14">
    <source>
        <dbReference type="ARBA" id="ARBA00032370"/>
    </source>
</evidence>
<name>A0A660L4X0_9BACL</name>
<feature type="transmembrane region" description="Helical" evidence="22">
    <location>
        <begin position="142"/>
        <end position="159"/>
    </location>
</feature>
<keyword evidence="9" id="KW-0573">Peptidoglycan synthesis</keyword>
<feature type="transmembrane region" description="Helical" evidence="22">
    <location>
        <begin position="367"/>
        <end position="388"/>
    </location>
</feature>
<proteinExistence type="inferred from homology"/>
<evidence type="ECO:0000256" key="18">
    <source>
        <dbReference type="ARBA" id="ARBA00041418"/>
    </source>
</evidence>
<keyword evidence="12" id="KW-0131">Cell cycle</keyword>
<evidence type="ECO:0000256" key="19">
    <source>
        <dbReference type="ARBA" id="ARBA00044770"/>
    </source>
</evidence>
<dbReference type="GO" id="GO:0005886">
    <property type="term" value="C:plasma membrane"/>
    <property type="evidence" value="ECO:0007669"/>
    <property type="project" value="UniProtKB-SubCell"/>
</dbReference>
<organism evidence="23 24">
    <name type="scientific">Brockia lithotrophica</name>
    <dbReference type="NCBI Taxonomy" id="933949"/>
    <lineage>
        <taxon>Bacteria</taxon>
        <taxon>Bacillati</taxon>
        <taxon>Bacillota</taxon>
        <taxon>Bacilli</taxon>
        <taxon>Bacillales</taxon>
        <taxon>Bacillales Family X. Incertae Sedis</taxon>
        <taxon>Brockia</taxon>
    </lineage>
</organism>
<evidence type="ECO:0000313" key="24">
    <source>
        <dbReference type="Proteomes" id="UP000267019"/>
    </source>
</evidence>
<evidence type="ECO:0000256" key="11">
    <source>
        <dbReference type="ARBA" id="ARBA00023136"/>
    </source>
</evidence>
<feature type="transmembrane region" description="Helical" evidence="22">
    <location>
        <begin position="301"/>
        <end position="322"/>
    </location>
</feature>
<keyword evidence="6" id="KW-0808">Transferase</keyword>
<evidence type="ECO:0000256" key="5">
    <source>
        <dbReference type="ARBA" id="ARBA00022676"/>
    </source>
</evidence>
<dbReference type="NCBIfam" id="TIGR02614">
    <property type="entry name" value="ftsW"/>
    <property type="match status" value="1"/>
</dbReference>
<evidence type="ECO:0000256" key="15">
    <source>
        <dbReference type="ARBA" id="ARBA00033270"/>
    </source>
</evidence>
<feature type="transmembrane region" description="Helical" evidence="22">
    <location>
        <begin position="193"/>
        <end position="209"/>
    </location>
</feature>
<feature type="transmembrane region" description="Helical" evidence="22">
    <location>
        <begin position="21"/>
        <end position="42"/>
    </location>
</feature>
<evidence type="ECO:0000256" key="20">
    <source>
        <dbReference type="ARBA" id="ARBA00049902"/>
    </source>
</evidence>
<comment type="subcellular location">
    <subcellularLocation>
        <location evidence="1">Cell membrane</location>
        <topology evidence="1">Multi-pass membrane protein</topology>
    </subcellularLocation>
</comment>
<comment type="caution">
    <text evidence="23">The sequence shown here is derived from an EMBL/GenBank/DDBJ whole genome shotgun (WGS) entry which is preliminary data.</text>
</comment>
<evidence type="ECO:0000256" key="2">
    <source>
        <dbReference type="ARBA" id="ARBA00004752"/>
    </source>
</evidence>
<feature type="transmembrane region" description="Helical" evidence="22">
    <location>
        <begin position="78"/>
        <end position="96"/>
    </location>
</feature>
<keyword evidence="4 23" id="KW-0132">Cell division</keyword>
<dbReference type="InterPro" id="IPR001182">
    <property type="entry name" value="FtsW/RodA"/>
</dbReference>
<dbReference type="PROSITE" id="PS00428">
    <property type="entry name" value="FTSW_RODA_SPOVE"/>
    <property type="match status" value="1"/>
</dbReference>
<evidence type="ECO:0000256" key="10">
    <source>
        <dbReference type="ARBA" id="ARBA00022989"/>
    </source>
</evidence>
<comment type="similarity">
    <text evidence="16">Belongs to the SEDS family. FtsW subfamily.</text>
</comment>
<evidence type="ECO:0000256" key="9">
    <source>
        <dbReference type="ARBA" id="ARBA00022984"/>
    </source>
</evidence>
<dbReference type="AlphaFoldDB" id="A0A660L4X0"/>
<feature type="transmembrane region" description="Helical" evidence="22">
    <location>
        <begin position="334"/>
        <end position="361"/>
    </location>
</feature>
<dbReference type="EC" id="2.4.99.28" evidence="19"/>
<keyword evidence="13" id="KW-0961">Cell wall biogenesis/degradation</keyword>
<accession>A0A660L4X0</accession>
<dbReference type="InterPro" id="IPR013437">
    <property type="entry name" value="FtsW"/>
</dbReference>
<dbReference type="Proteomes" id="UP000267019">
    <property type="component" value="Unassembled WGS sequence"/>
</dbReference>
<comment type="pathway">
    <text evidence="2">Cell wall biogenesis; peptidoglycan biosynthesis.</text>
</comment>
<dbReference type="GO" id="GO:0051301">
    <property type="term" value="P:cell division"/>
    <property type="evidence" value="ECO:0007669"/>
    <property type="project" value="UniProtKB-KW"/>
</dbReference>
<sequence length="396" mass="42403">MSPRKGFAGSEKRTAVSPGPDYVLLLLTVLLVIFGLTMVWSASLPEVQLPASSRSSATTSAFHFLLQPGALNWAERQLLWAGLGSVVLVVAMHTPLRLLRKLIPLALAAAYAFLVLVLIPHVGTEVNGSRSWLRFGGLSFQPSEFAKLALLMYLAAFVANRGDRIAQFRRGFLPPLLVGGSLAFLVLLENDLGTAAILLGTTLVVLYLSGADLRHLLFVGVVSAAGVALAVFFVPYRMNRFFAFLDPWSDPQGRGYHLIQSLYAIAHGRLVGVGLGYGTQKAYYLPYAHNDFIFAVVLEELGAIGGALLLFLLASLVLRIAFLAARTDDPFARTLAYGIATSLSIQTMFNLGGVTGLLPITGVTLPFISYGGTSLVLSLGEVGIALAISRLRRVSG</sequence>
<comment type="function">
    <text evidence="21">Peptidoglycan polymerase that is essential for cell division.</text>
</comment>
<dbReference type="GO" id="GO:0071555">
    <property type="term" value="P:cell wall organization"/>
    <property type="evidence" value="ECO:0007669"/>
    <property type="project" value="UniProtKB-KW"/>
</dbReference>
<feature type="transmembrane region" description="Helical" evidence="22">
    <location>
        <begin position="171"/>
        <end position="187"/>
    </location>
</feature>
<dbReference type="RefSeq" id="WP_170143448.1">
    <property type="nucleotide sequence ID" value="NZ_RBIJ01000001.1"/>
</dbReference>
<dbReference type="Pfam" id="PF01098">
    <property type="entry name" value="FTSW_RODA_SPOVE"/>
    <property type="match status" value="1"/>
</dbReference>
<dbReference type="GO" id="GO:0009252">
    <property type="term" value="P:peptidoglycan biosynthetic process"/>
    <property type="evidence" value="ECO:0007669"/>
    <property type="project" value="UniProtKB-KW"/>
</dbReference>
<dbReference type="GO" id="GO:0008955">
    <property type="term" value="F:peptidoglycan glycosyltransferase activity"/>
    <property type="evidence" value="ECO:0007669"/>
    <property type="project" value="UniProtKB-EC"/>
</dbReference>
<dbReference type="InterPro" id="IPR018365">
    <property type="entry name" value="Cell_cycle_FtsW-rel_CS"/>
</dbReference>
<evidence type="ECO:0000256" key="13">
    <source>
        <dbReference type="ARBA" id="ARBA00023316"/>
    </source>
</evidence>
<dbReference type="GO" id="GO:0008360">
    <property type="term" value="P:regulation of cell shape"/>
    <property type="evidence" value="ECO:0007669"/>
    <property type="project" value="UniProtKB-KW"/>
</dbReference>
<evidence type="ECO:0000256" key="4">
    <source>
        <dbReference type="ARBA" id="ARBA00022618"/>
    </source>
</evidence>
<evidence type="ECO:0000313" key="23">
    <source>
        <dbReference type="EMBL" id="RKQ88468.1"/>
    </source>
</evidence>
<comment type="catalytic activity">
    <reaction evidence="20">
        <text>[GlcNAc-(1-&gt;4)-Mur2Ac(oyl-L-Ala-gamma-D-Glu-L-Lys-D-Ala-D-Ala)](n)-di-trans,octa-cis-undecaprenyl diphosphate + beta-D-GlcNAc-(1-&gt;4)-Mur2Ac(oyl-L-Ala-gamma-D-Glu-L-Lys-D-Ala-D-Ala)-di-trans,octa-cis-undecaprenyl diphosphate = [GlcNAc-(1-&gt;4)-Mur2Ac(oyl-L-Ala-gamma-D-Glu-L-Lys-D-Ala-D-Ala)](n+1)-di-trans,octa-cis-undecaprenyl diphosphate + di-trans,octa-cis-undecaprenyl diphosphate + H(+)</text>
        <dbReference type="Rhea" id="RHEA:23708"/>
        <dbReference type="Rhea" id="RHEA-COMP:9602"/>
        <dbReference type="Rhea" id="RHEA-COMP:9603"/>
        <dbReference type="ChEBI" id="CHEBI:15378"/>
        <dbReference type="ChEBI" id="CHEBI:58405"/>
        <dbReference type="ChEBI" id="CHEBI:60033"/>
        <dbReference type="ChEBI" id="CHEBI:78435"/>
        <dbReference type="EC" id="2.4.99.28"/>
    </reaction>
</comment>
<keyword evidence="24" id="KW-1185">Reference proteome</keyword>
<feature type="transmembrane region" description="Helical" evidence="22">
    <location>
        <begin position="103"/>
        <end position="122"/>
    </location>
</feature>
<evidence type="ECO:0000256" key="17">
    <source>
        <dbReference type="ARBA" id="ARBA00041185"/>
    </source>
</evidence>
<keyword evidence="11 22" id="KW-0472">Membrane</keyword>
<evidence type="ECO:0000256" key="7">
    <source>
        <dbReference type="ARBA" id="ARBA00022692"/>
    </source>
</evidence>
<evidence type="ECO:0000256" key="3">
    <source>
        <dbReference type="ARBA" id="ARBA00022475"/>
    </source>
</evidence>
<keyword evidence="10 22" id="KW-1133">Transmembrane helix</keyword>
<evidence type="ECO:0000256" key="8">
    <source>
        <dbReference type="ARBA" id="ARBA00022960"/>
    </source>
</evidence>
<evidence type="ECO:0000256" key="6">
    <source>
        <dbReference type="ARBA" id="ARBA00022679"/>
    </source>
</evidence>
<evidence type="ECO:0000256" key="16">
    <source>
        <dbReference type="ARBA" id="ARBA00038053"/>
    </source>
</evidence>
<dbReference type="GO" id="GO:0032153">
    <property type="term" value="C:cell division site"/>
    <property type="evidence" value="ECO:0007669"/>
    <property type="project" value="TreeGrafter"/>
</dbReference>
<feature type="transmembrane region" description="Helical" evidence="22">
    <location>
        <begin position="216"/>
        <end position="236"/>
    </location>
</feature>
<gene>
    <name evidence="23" type="ORF">C7438_0101</name>
</gene>
<keyword evidence="5" id="KW-0328">Glycosyltransferase</keyword>
<dbReference type="PANTHER" id="PTHR30474">
    <property type="entry name" value="CELL CYCLE PROTEIN"/>
    <property type="match status" value="1"/>
</dbReference>
<protein>
    <recommendedName>
        <fullName evidence="17">Probable peptidoglycan glycosyltransferase FtsW</fullName>
        <ecNumber evidence="19">2.4.99.28</ecNumber>
    </recommendedName>
    <alternativeName>
        <fullName evidence="18">Cell division protein FtsW</fullName>
    </alternativeName>
    <alternativeName>
        <fullName evidence="15">Cell wall polymerase</fullName>
    </alternativeName>
    <alternativeName>
        <fullName evidence="14">Peptidoglycan polymerase</fullName>
    </alternativeName>
</protein>
<evidence type="ECO:0000256" key="21">
    <source>
        <dbReference type="ARBA" id="ARBA00049966"/>
    </source>
</evidence>
<evidence type="ECO:0000256" key="12">
    <source>
        <dbReference type="ARBA" id="ARBA00023306"/>
    </source>
</evidence>
<evidence type="ECO:0000256" key="22">
    <source>
        <dbReference type="SAM" id="Phobius"/>
    </source>
</evidence>